<dbReference type="InterPro" id="IPR019734">
    <property type="entry name" value="TPR_rpt"/>
</dbReference>
<reference evidence="3" key="2">
    <citation type="submission" date="2009-11" db="EMBL/GenBank/DDBJ databases">
        <title>The Genome Sequence of Allomyces macrogynus strain ATCC 38327.</title>
        <authorList>
            <consortium name="The Broad Institute Genome Sequencing Platform"/>
            <person name="Russ C."/>
            <person name="Cuomo C."/>
            <person name="Shea T."/>
            <person name="Young S.K."/>
            <person name="Zeng Q."/>
            <person name="Koehrsen M."/>
            <person name="Haas B."/>
            <person name="Borodovsky M."/>
            <person name="Guigo R."/>
            <person name="Alvarado L."/>
            <person name="Berlin A."/>
            <person name="Borenstein D."/>
            <person name="Chen Z."/>
            <person name="Engels R."/>
            <person name="Freedman E."/>
            <person name="Gellesch M."/>
            <person name="Goldberg J."/>
            <person name="Griggs A."/>
            <person name="Gujja S."/>
            <person name="Heiman D."/>
            <person name="Hepburn T."/>
            <person name="Howarth C."/>
            <person name="Jen D."/>
            <person name="Larson L."/>
            <person name="Lewis B."/>
            <person name="Mehta T."/>
            <person name="Park D."/>
            <person name="Pearson M."/>
            <person name="Roberts A."/>
            <person name="Saif S."/>
            <person name="Shenoy N."/>
            <person name="Sisk P."/>
            <person name="Stolte C."/>
            <person name="Sykes S."/>
            <person name="Walk T."/>
            <person name="White J."/>
            <person name="Yandava C."/>
            <person name="Burger G."/>
            <person name="Gray M.W."/>
            <person name="Holland P.W.H."/>
            <person name="King N."/>
            <person name="Lang F.B.F."/>
            <person name="Roger A.J."/>
            <person name="Ruiz-Trillo I."/>
            <person name="Lander E."/>
            <person name="Nusbaum C."/>
        </authorList>
    </citation>
    <scope>NUCLEOTIDE SEQUENCE [LARGE SCALE GENOMIC DNA]</scope>
    <source>
        <strain evidence="3">ATCC 38327</strain>
    </source>
</reference>
<evidence type="ECO:0000256" key="1">
    <source>
        <dbReference type="PROSITE-ProRule" id="PRU00339"/>
    </source>
</evidence>
<organism evidence="2 3">
    <name type="scientific">Allomyces macrogynus (strain ATCC 38327)</name>
    <name type="common">Allomyces javanicus var. macrogynus</name>
    <dbReference type="NCBI Taxonomy" id="578462"/>
    <lineage>
        <taxon>Eukaryota</taxon>
        <taxon>Fungi</taxon>
        <taxon>Fungi incertae sedis</taxon>
        <taxon>Blastocladiomycota</taxon>
        <taxon>Blastocladiomycetes</taxon>
        <taxon>Blastocladiales</taxon>
        <taxon>Blastocladiaceae</taxon>
        <taxon>Allomyces</taxon>
    </lineage>
</organism>
<dbReference type="SMART" id="SM00028">
    <property type="entry name" value="TPR"/>
    <property type="match status" value="1"/>
</dbReference>
<dbReference type="EMBL" id="GG745351">
    <property type="protein sequence ID" value="KNE66740.1"/>
    <property type="molecule type" value="Genomic_DNA"/>
</dbReference>
<proteinExistence type="predicted"/>
<dbReference type="PROSITE" id="PS50005">
    <property type="entry name" value="TPR"/>
    <property type="match status" value="1"/>
</dbReference>
<dbReference type="VEuPathDB" id="FungiDB:AMAG_11237"/>
<name>A0A0L0SWH4_ALLM3</name>
<sequence>MQTIPTSPLRALRYSTCCTMAPPTGGSAPSAASAVAAAAYVCSVMDNARSPRPERRTHAEAYLTLATLQVQSGDLASAEPSYRRALALSPADDVTRAVLAGLVDVLQRLGKNRQAEIFAEKLTKLDEPKLKEAGGSRVGKVENIE</sequence>
<dbReference type="AlphaFoldDB" id="A0A0L0SWH4"/>
<dbReference type="SUPFAM" id="SSF48452">
    <property type="entry name" value="TPR-like"/>
    <property type="match status" value="1"/>
</dbReference>
<reference evidence="2 3" key="1">
    <citation type="submission" date="2009-11" db="EMBL/GenBank/DDBJ databases">
        <title>Annotation of Allomyces macrogynus ATCC 38327.</title>
        <authorList>
            <consortium name="The Broad Institute Genome Sequencing Platform"/>
            <person name="Russ C."/>
            <person name="Cuomo C."/>
            <person name="Burger G."/>
            <person name="Gray M.W."/>
            <person name="Holland P.W.H."/>
            <person name="King N."/>
            <person name="Lang F.B.F."/>
            <person name="Roger A.J."/>
            <person name="Ruiz-Trillo I."/>
            <person name="Young S.K."/>
            <person name="Zeng Q."/>
            <person name="Gargeya S."/>
            <person name="Fitzgerald M."/>
            <person name="Haas B."/>
            <person name="Abouelleil A."/>
            <person name="Alvarado L."/>
            <person name="Arachchi H.M."/>
            <person name="Berlin A."/>
            <person name="Chapman S.B."/>
            <person name="Gearin G."/>
            <person name="Goldberg J."/>
            <person name="Griggs A."/>
            <person name="Gujja S."/>
            <person name="Hansen M."/>
            <person name="Heiman D."/>
            <person name="Howarth C."/>
            <person name="Larimer J."/>
            <person name="Lui A."/>
            <person name="MacDonald P.J.P."/>
            <person name="McCowen C."/>
            <person name="Montmayeur A."/>
            <person name="Murphy C."/>
            <person name="Neiman D."/>
            <person name="Pearson M."/>
            <person name="Priest M."/>
            <person name="Roberts A."/>
            <person name="Saif S."/>
            <person name="Shea T."/>
            <person name="Sisk P."/>
            <person name="Stolte C."/>
            <person name="Sykes S."/>
            <person name="Wortman J."/>
            <person name="Nusbaum C."/>
            <person name="Birren B."/>
        </authorList>
    </citation>
    <scope>NUCLEOTIDE SEQUENCE [LARGE SCALE GENOMIC DNA]</scope>
    <source>
        <strain evidence="2 3">ATCC 38327</strain>
    </source>
</reference>
<dbReference type="Gene3D" id="1.25.40.10">
    <property type="entry name" value="Tetratricopeptide repeat domain"/>
    <property type="match status" value="1"/>
</dbReference>
<dbReference type="Pfam" id="PF13181">
    <property type="entry name" value="TPR_8"/>
    <property type="match status" value="1"/>
</dbReference>
<protein>
    <submittedName>
        <fullName evidence="2">Uncharacterized protein</fullName>
    </submittedName>
</protein>
<dbReference type="Proteomes" id="UP000054350">
    <property type="component" value="Unassembled WGS sequence"/>
</dbReference>
<keyword evidence="1" id="KW-0802">TPR repeat</keyword>
<dbReference type="OrthoDB" id="5572097at2759"/>
<keyword evidence="3" id="KW-1185">Reference proteome</keyword>
<accession>A0A0L0SWH4</accession>
<evidence type="ECO:0000313" key="2">
    <source>
        <dbReference type="EMBL" id="KNE66740.1"/>
    </source>
</evidence>
<gene>
    <name evidence="2" type="ORF">AMAG_11237</name>
</gene>
<evidence type="ECO:0000313" key="3">
    <source>
        <dbReference type="Proteomes" id="UP000054350"/>
    </source>
</evidence>
<feature type="repeat" description="TPR" evidence="1">
    <location>
        <begin position="59"/>
        <end position="92"/>
    </location>
</feature>
<dbReference type="InterPro" id="IPR011990">
    <property type="entry name" value="TPR-like_helical_dom_sf"/>
</dbReference>